<sequence>MIKFLFFVLFLAISLGYIFEVDEMIARNIKPFEALKRFYIDTIITIEQKSEKYFRQASTIQELQTENEKLRLYKTLYESAQNQLDSVLTTIKNPNSTTAQVKFVNVLSYVNFDNFTKVWLDMKKEDNSILGVISDGYAAGIVVNQNGRAKALLNGNEKCNYAIFIGENRAPGIIHASKNKDELIAKFVPIWFNIKEGDEVITSGMDNIFFEGLKVGKVTAIQKMQDIQEVSIKPYANVLTQNSYFVYKRVTKEEKEENKTEQKTDDKS</sequence>
<dbReference type="NCBIfam" id="NF010507">
    <property type="entry name" value="PRK13922.10-6"/>
    <property type="match status" value="1"/>
</dbReference>
<dbReference type="Gene3D" id="2.40.10.350">
    <property type="entry name" value="Rod shape-determining protein MreC, domain 2"/>
    <property type="match status" value="1"/>
</dbReference>
<proteinExistence type="predicted"/>
<name>A0A4Q0YD28_9BACT</name>
<evidence type="ECO:0000259" key="1">
    <source>
        <dbReference type="Pfam" id="PF04085"/>
    </source>
</evidence>
<dbReference type="Pfam" id="PF04085">
    <property type="entry name" value="MreC"/>
    <property type="match status" value="1"/>
</dbReference>
<organism evidence="2 3">
    <name type="scientific">Halarcobacter ebronensis</name>
    <dbReference type="NCBI Taxonomy" id="1462615"/>
    <lineage>
        <taxon>Bacteria</taxon>
        <taxon>Pseudomonadati</taxon>
        <taxon>Campylobacterota</taxon>
        <taxon>Epsilonproteobacteria</taxon>
        <taxon>Campylobacterales</taxon>
        <taxon>Arcobacteraceae</taxon>
        <taxon>Halarcobacter</taxon>
    </lineage>
</organism>
<dbReference type="GO" id="GO:0008360">
    <property type="term" value="P:regulation of cell shape"/>
    <property type="evidence" value="ECO:0007669"/>
    <property type="project" value="InterPro"/>
</dbReference>
<dbReference type="GO" id="GO:0005886">
    <property type="term" value="C:plasma membrane"/>
    <property type="evidence" value="ECO:0007669"/>
    <property type="project" value="TreeGrafter"/>
</dbReference>
<reference evidence="2 3" key="1">
    <citation type="submission" date="2017-10" db="EMBL/GenBank/DDBJ databases">
        <title>Genomics of the genus Arcobacter.</title>
        <authorList>
            <person name="Perez-Cataluna A."/>
            <person name="Figueras M.J."/>
        </authorList>
    </citation>
    <scope>NUCLEOTIDE SEQUENCE [LARGE SCALE GENOMIC DNA]</scope>
    <source>
        <strain evidence="2 3">CECT 8993</strain>
    </source>
</reference>
<dbReference type="InterPro" id="IPR042175">
    <property type="entry name" value="Cell/Rod_MreC_2"/>
</dbReference>
<dbReference type="Proteomes" id="UP000290172">
    <property type="component" value="Unassembled WGS sequence"/>
</dbReference>
<dbReference type="PANTHER" id="PTHR34138">
    <property type="entry name" value="CELL SHAPE-DETERMINING PROTEIN MREC"/>
    <property type="match status" value="1"/>
</dbReference>
<comment type="caution">
    <text evidence="2">The sequence shown here is derived from an EMBL/GenBank/DDBJ whole genome shotgun (WGS) entry which is preliminary data.</text>
</comment>
<evidence type="ECO:0000313" key="3">
    <source>
        <dbReference type="Proteomes" id="UP000290172"/>
    </source>
</evidence>
<dbReference type="PANTHER" id="PTHR34138:SF1">
    <property type="entry name" value="CELL SHAPE-DETERMINING PROTEIN MREC"/>
    <property type="match status" value="1"/>
</dbReference>
<accession>A0A4Q0YD28</accession>
<dbReference type="InterPro" id="IPR055342">
    <property type="entry name" value="MreC_beta-barrel_core"/>
</dbReference>
<dbReference type="InterPro" id="IPR007221">
    <property type="entry name" value="MreC"/>
</dbReference>
<gene>
    <name evidence="2" type="ORF">CRV08_11990</name>
</gene>
<dbReference type="AlphaFoldDB" id="A0A4Q0YD28"/>
<dbReference type="RefSeq" id="WP_128982436.1">
    <property type="nucleotide sequence ID" value="NZ_PDKJ01000012.1"/>
</dbReference>
<protein>
    <submittedName>
        <fullName evidence="2">Rod shape-determining protein MreC</fullName>
    </submittedName>
</protein>
<dbReference type="EMBL" id="PDKJ01000012">
    <property type="protein sequence ID" value="RXJ66781.1"/>
    <property type="molecule type" value="Genomic_DNA"/>
</dbReference>
<feature type="domain" description="Rod shape-determining protein MreC beta-barrel core" evidence="1">
    <location>
        <begin position="132"/>
        <end position="243"/>
    </location>
</feature>
<evidence type="ECO:0000313" key="2">
    <source>
        <dbReference type="EMBL" id="RXJ66781.1"/>
    </source>
</evidence>